<proteinExistence type="predicted"/>
<feature type="transmembrane region" description="Helical" evidence="1">
    <location>
        <begin position="22"/>
        <end position="41"/>
    </location>
</feature>
<keyword evidence="1" id="KW-0472">Membrane</keyword>
<dbReference type="Proteomes" id="UP000241690">
    <property type="component" value="Unassembled WGS sequence"/>
</dbReference>
<evidence type="ECO:0000313" key="3">
    <source>
        <dbReference type="Proteomes" id="UP000241690"/>
    </source>
</evidence>
<dbReference type="AlphaFoldDB" id="A0A2T4A8L9"/>
<reference evidence="2 3" key="1">
    <citation type="submission" date="2016-07" db="EMBL/GenBank/DDBJ databases">
        <title>Multiple horizontal gene transfer events from other fungi enriched the ability of initially mycotrophic Trichoderma (Ascomycota) to feed on dead plant biomass.</title>
        <authorList>
            <consortium name="DOE Joint Genome Institute"/>
            <person name="Aerts A."/>
            <person name="Atanasova L."/>
            <person name="Chenthamara K."/>
            <person name="Zhang J."/>
            <person name="Grujic M."/>
            <person name="Henrissat B."/>
            <person name="Kuo A."/>
            <person name="Salamov A."/>
            <person name="Lipzen A."/>
            <person name="Labutti K."/>
            <person name="Barry K."/>
            <person name="Miao Y."/>
            <person name="Rahimi M.J."/>
            <person name="Shen Q."/>
            <person name="Grigoriev I.V."/>
            <person name="Kubicek C.P."/>
            <person name="Druzhinina I.S."/>
        </authorList>
    </citation>
    <scope>NUCLEOTIDE SEQUENCE [LARGE SCALE GENOMIC DNA]</scope>
    <source>
        <strain evidence="2 3">CBS 226.95</strain>
    </source>
</reference>
<accession>A0A2T4A8L9</accession>
<dbReference type="GeneID" id="36627906"/>
<name>A0A2T4A8L9_TRIHA</name>
<keyword evidence="3" id="KW-1185">Reference proteome</keyword>
<protein>
    <submittedName>
        <fullName evidence="2">Uncharacterized protein</fullName>
    </submittedName>
</protein>
<evidence type="ECO:0000313" key="2">
    <source>
        <dbReference type="EMBL" id="PTB53401.1"/>
    </source>
</evidence>
<organism evidence="2 3">
    <name type="scientific">Trichoderma harzianum CBS 226.95</name>
    <dbReference type="NCBI Taxonomy" id="983964"/>
    <lineage>
        <taxon>Eukaryota</taxon>
        <taxon>Fungi</taxon>
        <taxon>Dikarya</taxon>
        <taxon>Ascomycota</taxon>
        <taxon>Pezizomycotina</taxon>
        <taxon>Sordariomycetes</taxon>
        <taxon>Hypocreomycetidae</taxon>
        <taxon>Hypocreales</taxon>
        <taxon>Hypocreaceae</taxon>
        <taxon>Trichoderma</taxon>
    </lineage>
</organism>
<keyword evidence="1" id="KW-1133">Transmembrane helix</keyword>
<gene>
    <name evidence="2" type="ORF">M431DRAFT_509674</name>
</gene>
<evidence type="ECO:0000256" key="1">
    <source>
        <dbReference type="SAM" id="Phobius"/>
    </source>
</evidence>
<sequence length="98" mass="11294">MSRFFHVSKGLKLQEVTSISHYMYMGFTAGNLGVAIQFLSFRKHECLLRRYVLPDASDDRRPHDSPCYYIVVLRPSQLVETDLRKSSSCKQCHPAVKT</sequence>
<dbReference type="EMBL" id="KZ679682">
    <property type="protein sequence ID" value="PTB53401.1"/>
    <property type="molecule type" value="Genomic_DNA"/>
</dbReference>
<keyword evidence="1" id="KW-0812">Transmembrane</keyword>
<dbReference type="RefSeq" id="XP_024773078.1">
    <property type="nucleotide sequence ID" value="XM_024919337.1"/>
</dbReference>